<dbReference type="InterPro" id="IPR007110">
    <property type="entry name" value="Ig-like_dom"/>
</dbReference>
<evidence type="ECO:0000256" key="10">
    <source>
        <dbReference type="ARBA" id="ARBA00023319"/>
    </source>
</evidence>
<dbReference type="SUPFAM" id="SSF52058">
    <property type="entry name" value="L domain-like"/>
    <property type="match status" value="1"/>
</dbReference>
<proteinExistence type="predicted"/>
<dbReference type="KEGG" id="amex:103042373"/>
<dbReference type="InterPro" id="IPR013098">
    <property type="entry name" value="Ig_I-set"/>
</dbReference>
<dbReference type="OrthoDB" id="1055097at2759"/>
<dbReference type="InterPro" id="IPR003591">
    <property type="entry name" value="Leu-rich_rpt_typical-subtyp"/>
</dbReference>
<evidence type="ECO:0000256" key="7">
    <source>
        <dbReference type="ARBA" id="ARBA00023136"/>
    </source>
</evidence>
<evidence type="ECO:0000256" key="5">
    <source>
        <dbReference type="ARBA" id="ARBA00022737"/>
    </source>
</evidence>
<dbReference type="InterPro" id="IPR050541">
    <property type="entry name" value="LRR_TM_domain-containing"/>
</dbReference>
<dbReference type="FunFam" id="2.60.40.10:FF:000076">
    <property type="entry name" value="Leucine-rich repeat and Ig domain-containing 4"/>
    <property type="match status" value="1"/>
</dbReference>
<evidence type="ECO:0000256" key="11">
    <source>
        <dbReference type="SAM" id="Phobius"/>
    </source>
</evidence>
<dbReference type="Proteomes" id="UP000694621">
    <property type="component" value="Unplaced"/>
</dbReference>
<dbReference type="CTD" id="158038"/>
<accession>A0A8B9HJX1</accession>
<dbReference type="AlphaFoldDB" id="A0A8B9HJX1"/>
<evidence type="ECO:0000256" key="6">
    <source>
        <dbReference type="ARBA" id="ARBA00022989"/>
    </source>
</evidence>
<keyword evidence="3 11" id="KW-0812">Transmembrane</keyword>
<keyword evidence="8" id="KW-1015">Disulfide bond</keyword>
<dbReference type="SMART" id="SM00369">
    <property type="entry name" value="LRR_TYP"/>
    <property type="match status" value="10"/>
</dbReference>
<keyword evidence="4" id="KW-0732">Signal</keyword>
<dbReference type="RefSeq" id="XP_007245592.3">
    <property type="nucleotide sequence ID" value="XM_007245530.4"/>
</dbReference>
<dbReference type="SUPFAM" id="SSF48726">
    <property type="entry name" value="Immunoglobulin"/>
    <property type="match status" value="1"/>
</dbReference>
<dbReference type="Ensembl" id="ENSAMXT00005014274.1">
    <property type="protein sequence ID" value="ENSAMXP00005012887.1"/>
    <property type="gene ID" value="ENSAMXG00005006957.1"/>
</dbReference>
<keyword evidence="2" id="KW-0433">Leucine-rich repeat</keyword>
<dbReference type="InterPro" id="IPR001611">
    <property type="entry name" value="Leu-rich_rpt"/>
</dbReference>
<evidence type="ECO:0000256" key="9">
    <source>
        <dbReference type="ARBA" id="ARBA00023180"/>
    </source>
</evidence>
<dbReference type="SMART" id="SM00408">
    <property type="entry name" value="IGc2"/>
    <property type="match status" value="1"/>
</dbReference>
<dbReference type="SMART" id="SM00409">
    <property type="entry name" value="IG"/>
    <property type="match status" value="1"/>
</dbReference>
<dbReference type="InterPro" id="IPR013783">
    <property type="entry name" value="Ig-like_fold"/>
</dbReference>
<dbReference type="InterPro" id="IPR036179">
    <property type="entry name" value="Ig-like_dom_sf"/>
</dbReference>
<reference evidence="13" key="1">
    <citation type="submission" date="2025-08" db="UniProtKB">
        <authorList>
            <consortium name="Ensembl"/>
        </authorList>
    </citation>
    <scope>IDENTIFICATION</scope>
</reference>
<dbReference type="PANTHER" id="PTHR24369:SF156">
    <property type="entry name" value="LEUCINE RICH REPEAT AND IG DOMAIN CONTAINING 2"/>
    <property type="match status" value="1"/>
</dbReference>
<evidence type="ECO:0000313" key="13">
    <source>
        <dbReference type="Ensembl" id="ENSAMXP00005012887.1"/>
    </source>
</evidence>
<dbReference type="Gene3D" id="3.80.10.10">
    <property type="entry name" value="Ribonuclease Inhibitor"/>
    <property type="match status" value="1"/>
</dbReference>
<comment type="subcellular location">
    <subcellularLocation>
        <location evidence="1">Membrane</location>
        <topology evidence="1">Single-pass type I membrane protein</topology>
    </subcellularLocation>
</comment>
<keyword evidence="5" id="KW-0677">Repeat</keyword>
<dbReference type="Gene3D" id="2.60.40.10">
    <property type="entry name" value="Immunoglobulins"/>
    <property type="match status" value="1"/>
</dbReference>
<feature type="domain" description="Ig-like" evidence="12">
    <location>
        <begin position="453"/>
        <end position="542"/>
    </location>
</feature>
<dbReference type="OMA" id="TKAVVCH"/>
<evidence type="ECO:0000313" key="14">
    <source>
        <dbReference type="Proteomes" id="UP000694621"/>
    </source>
</evidence>
<dbReference type="PANTHER" id="PTHR24369">
    <property type="entry name" value="ANTIGEN BSP, PUTATIVE-RELATED"/>
    <property type="match status" value="1"/>
</dbReference>
<evidence type="ECO:0000256" key="2">
    <source>
        <dbReference type="ARBA" id="ARBA00022614"/>
    </source>
</evidence>
<organism evidence="13 14">
    <name type="scientific">Astyanax mexicanus</name>
    <name type="common">Blind cave fish</name>
    <name type="synonym">Astyanax fasciatus mexicanus</name>
    <dbReference type="NCBI Taxonomy" id="7994"/>
    <lineage>
        <taxon>Eukaryota</taxon>
        <taxon>Metazoa</taxon>
        <taxon>Chordata</taxon>
        <taxon>Craniata</taxon>
        <taxon>Vertebrata</taxon>
        <taxon>Euteleostomi</taxon>
        <taxon>Actinopterygii</taxon>
        <taxon>Neopterygii</taxon>
        <taxon>Teleostei</taxon>
        <taxon>Ostariophysi</taxon>
        <taxon>Characiformes</taxon>
        <taxon>Characoidei</taxon>
        <taxon>Acestrorhamphidae</taxon>
        <taxon>Acestrorhamphinae</taxon>
        <taxon>Astyanax</taxon>
    </lineage>
</organism>
<sequence>MEQGKKEHFANGVIALRLEIQLRSLYLVQRVSRDRMVDCLSRVMLHTAVSCWQPLLGLALVAVFLGSTLACPSRCECSAQSRSVICHRKRYPAIPDGIPIETRILDLSKNRIQAINPDDFAPYPHVEDLDLSGNIIAYVEPGAFNSLFSLHTLSLKSNRIKLLSLGVFTGLSNLTALDISDNKVVILVDYMFQDLHNLKSLEVGDNELVYISHRAFNGLLALESLTLERCNLTVVPTEALSHLHNLVSLHMRYLSISTLHPYSFKKLFRLRHLEIDNWPSLDVFPANTLHGLNLTTLSVTNTNLSSFPYQALRHMPYLTHLNLSHSRIRTVEGGLLQDLVRLRELRLSGAQLVSVEPYAFQGLRWLKVLDVSHNKLDTLERGVFHAPEALELLLINDNPLVCDCRLMWLLQKRHSISFGEEQPECNTPEGIRGRPFKEFKETLLSYYVTCTKPKIRENRTQLVSVDEGQSARLQCSAEGTPRPMISWITPRRRHLTNRSHGRVMVHNNGSLDIKSVEVQDGGVYVCVASNTAGNDTLMVSLAVKSLGSLYANRTQYYVDPNSTTANSTNLPNMTFGLDLKTILVSTAMGCFTFLGVVLFCFLLLFVWSRGKGKHKNNIDIEYVPRSKSNGASAEGAEQAAGPRRFNMKMI</sequence>
<keyword evidence="7 11" id="KW-0472">Membrane</keyword>
<dbReference type="FunFam" id="3.80.10.10:FF:000014">
    <property type="entry name" value="Leucine-rich repeat and immunoglobulin-like domain-containing nogo receptor-interacting protein 1"/>
    <property type="match status" value="1"/>
</dbReference>
<name>A0A8B9HJX1_ASTMX</name>
<feature type="transmembrane region" description="Helical" evidence="11">
    <location>
        <begin position="582"/>
        <end position="607"/>
    </location>
</feature>
<dbReference type="Pfam" id="PF07679">
    <property type="entry name" value="I-set"/>
    <property type="match status" value="1"/>
</dbReference>
<protein>
    <submittedName>
        <fullName evidence="13">Leucine rich repeat and Ig domain containing 2a</fullName>
    </submittedName>
</protein>
<dbReference type="InterPro" id="IPR032675">
    <property type="entry name" value="LRR_dom_sf"/>
</dbReference>
<dbReference type="InterPro" id="IPR003598">
    <property type="entry name" value="Ig_sub2"/>
</dbReference>
<evidence type="ECO:0000256" key="3">
    <source>
        <dbReference type="ARBA" id="ARBA00022692"/>
    </source>
</evidence>
<keyword evidence="6 11" id="KW-1133">Transmembrane helix</keyword>
<dbReference type="PROSITE" id="PS50835">
    <property type="entry name" value="IG_LIKE"/>
    <property type="match status" value="1"/>
</dbReference>
<keyword evidence="10" id="KW-0393">Immunoglobulin domain</keyword>
<dbReference type="Pfam" id="PF13855">
    <property type="entry name" value="LRR_8"/>
    <property type="match status" value="3"/>
</dbReference>
<evidence type="ECO:0000256" key="8">
    <source>
        <dbReference type="ARBA" id="ARBA00023157"/>
    </source>
</evidence>
<evidence type="ECO:0000256" key="1">
    <source>
        <dbReference type="ARBA" id="ARBA00004479"/>
    </source>
</evidence>
<dbReference type="GeneID" id="103042373"/>
<evidence type="ECO:0000256" key="4">
    <source>
        <dbReference type="ARBA" id="ARBA00022729"/>
    </source>
</evidence>
<gene>
    <name evidence="13" type="primary">lingo2</name>
</gene>
<evidence type="ECO:0000259" key="12">
    <source>
        <dbReference type="PROSITE" id="PS50835"/>
    </source>
</evidence>
<dbReference type="InterPro" id="IPR003599">
    <property type="entry name" value="Ig_sub"/>
</dbReference>
<keyword evidence="9" id="KW-0325">Glycoprotein</keyword>
<dbReference type="GO" id="GO:0005886">
    <property type="term" value="C:plasma membrane"/>
    <property type="evidence" value="ECO:0007669"/>
    <property type="project" value="TreeGrafter"/>
</dbReference>